<feature type="compositionally biased region" description="Polar residues" evidence="2">
    <location>
        <begin position="458"/>
        <end position="471"/>
    </location>
</feature>
<dbReference type="OrthoDB" id="5399559at2759"/>
<feature type="compositionally biased region" description="Low complexity" evidence="2">
    <location>
        <begin position="309"/>
        <end position="340"/>
    </location>
</feature>
<feature type="domain" description="YAG7-like dimerisation" evidence="3">
    <location>
        <begin position="177"/>
        <end position="260"/>
    </location>
</feature>
<evidence type="ECO:0000256" key="2">
    <source>
        <dbReference type="SAM" id="MobiDB-lite"/>
    </source>
</evidence>
<feature type="region of interest" description="Disordered" evidence="2">
    <location>
        <begin position="309"/>
        <end position="471"/>
    </location>
</feature>
<accession>A0A6A6BPG8</accession>
<organism evidence="4 5">
    <name type="scientific">Aplosporella prunicola CBS 121167</name>
    <dbReference type="NCBI Taxonomy" id="1176127"/>
    <lineage>
        <taxon>Eukaryota</taxon>
        <taxon>Fungi</taxon>
        <taxon>Dikarya</taxon>
        <taxon>Ascomycota</taxon>
        <taxon>Pezizomycotina</taxon>
        <taxon>Dothideomycetes</taxon>
        <taxon>Dothideomycetes incertae sedis</taxon>
        <taxon>Botryosphaeriales</taxon>
        <taxon>Aplosporellaceae</taxon>
        <taxon>Aplosporella</taxon>
    </lineage>
</organism>
<name>A0A6A6BPG8_9PEZI</name>
<feature type="region of interest" description="Disordered" evidence="2">
    <location>
        <begin position="1"/>
        <end position="64"/>
    </location>
</feature>
<feature type="compositionally biased region" description="Low complexity" evidence="2">
    <location>
        <begin position="384"/>
        <end position="400"/>
    </location>
</feature>
<evidence type="ECO:0000313" key="5">
    <source>
        <dbReference type="Proteomes" id="UP000799438"/>
    </source>
</evidence>
<dbReference type="Pfam" id="PF26434">
    <property type="entry name" value="YAG7_C"/>
    <property type="match status" value="1"/>
</dbReference>
<dbReference type="EMBL" id="ML995476">
    <property type="protein sequence ID" value="KAF2145982.1"/>
    <property type="molecule type" value="Genomic_DNA"/>
</dbReference>
<dbReference type="Proteomes" id="UP000799438">
    <property type="component" value="Unassembled WGS sequence"/>
</dbReference>
<evidence type="ECO:0000313" key="4">
    <source>
        <dbReference type="EMBL" id="KAF2145982.1"/>
    </source>
</evidence>
<dbReference type="RefSeq" id="XP_033401694.1">
    <property type="nucleotide sequence ID" value="XM_033536439.1"/>
</dbReference>
<evidence type="ECO:0000256" key="1">
    <source>
        <dbReference type="SAM" id="Coils"/>
    </source>
</evidence>
<dbReference type="GeneID" id="54293935"/>
<feature type="compositionally biased region" description="Low complexity" evidence="2">
    <location>
        <begin position="1"/>
        <end position="17"/>
    </location>
</feature>
<feature type="compositionally biased region" description="Basic and acidic residues" evidence="2">
    <location>
        <begin position="422"/>
        <end position="448"/>
    </location>
</feature>
<gene>
    <name evidence="4" type="ORF">K452DRAFT_219918</name>
</gene>
<feature type="compositionally biased region" description="Low complexity" evidence="2">
    <location>
        <begin position="28"/>
        <end position="44"/>
    </location>
</feature>
<keyword evidence="5" id="KW-1185">Reference proteome</keyword>
<feature type="coiled-coil region" evidence="1">
    <location>
        <begin position="65"/>
        <end position="180"/>
    </location>
</feature>
<keyword evidence="1" id="KW-0175">Coiled coil</keyword>
<evidence type="ECO:0000259" key="3">
    <source>
        <dbReference type="Pfam" id="PF26434"/>
    </source>
</evidence>
<reference evidence="4" key="1">
    <citation type="journal article" date="2020" name="Stud. Mycol.">
        <title>101 Dothideomycetes genomes: a test case for predicting lifestyles and emergence of pathogens.</title>
        <authorList>
            <person name="Haridas S."/>
            <person name="Albert R."/>
            <person name="Binder M."/>
            <person name="Bloem J."/>
            <person name="Labutti K."/>
            <person name="Salamov A."/>
            <person name="Andreopoulos B."/>
            <person name="Baker S."/>
            <person name="Barry K."/>
            <person name="Bills G."/>
            <person name="Bluhm B."/>
            <person name="Cannon C."/>
            <person name="Castanera R."/>
            <person name="Culley D."/>
            <person name="Daum C."/>
            <person name="Ezra D."/>
            <person name="Gonzalez J."/>
            <person name="Henrissat B."/>
            <person name="Kuo A."/>
            <person name="Liang C."/>
            <person name="Lipzen A."/>
            <person name="Lutzoni F."/>
            <person name="Magnuson J."/>
            <person name="Mondo S."/>
            <person name="Nolan M."/>
            <person name="Ohm R."/>
            <person name="Pangilinan J."/>
            <person name="Park H.-J."/>
            <person name="Ramirez L."/>
            <person name="Alfaro M."/>
            <person name="Sun H."/>
            <person name="Tritt A."/>
            <person name="Yoshinaga Y."/>
            <person name="Zwiers L.-H."/>
            <person name="Turgeon B."/>
            <person name="Goodwin S."/>
            <person name="Spatafora J."/>
            <person name="Crous P."/>
            <person name="Grigoriev I."/>
        </authorList>
    </citation>
    <scope>NUCLEOTIDE SEQUENCE</scope>
    <source>
        <strain evidence="4">CBS 121167</strain>
    </source>
</reference>
<feature type="compositionally biased region" description="Basic and acidic residues" evidence="2">
    <location>
        <begin position="361"/>
        <end position="372"/>
    </location>
</feature>
<dbReference type="InterPro" id="IPR058602">
    <property type="entry name" value="YAG7_dimerisation_dom"/>
</dbReference>
<proteinExistence type="predicted"/>
<sequence>MSTGAISNPPAAAPAESKSARKKKAKADAAAAAAAAASPSTPTAEPQTPLDGPANGSEDSENAFIRECQKSLRNVNKKLNAMEKLNNVVKENPGISLDDLVASRKINNDQKNQALKKPELEKQKQQLEEQLAQYKKFSEDFQQKFAREKEQIEAGHTEKLKELEQTIRADEEAKAQKIQKQRLLTFSRFLRAAAARRQQEEEAESELSKAFEGALLLVYGGDANAVNAAEKLIDGSDEKVFSTEGVQLEVTYAQVKQTALEDAPFATEEAWVDDVAQAEPAPPEVQSDAIPATDPTIANAGMTELDATAPAATGGAEETETSAAPPAASVDDAAANAAAAEQWDTKAPGAEDPLTESFEMVPRDPAETEAVHEPAPAASTQSWAEEPSTAPAATESTPAPNGDGFQEVPSNRGGRGRGGFQGERRGGYRGRGRGDGRGRGGFRGDRGRGGRGGRGPRTDSQGHGQPQAQAQ</sequence>
<dbReference type="AlphaFoldDB" id="A0A6A6BPG8"/>
<protein>
    <recommendedName>
        <fullName evidence="3">YAG7-like dimerisation domain-containing protein</fullName>
    </recommendedName>
</protein>